<dbReference type="Pfam" id="PF04167">
    <property type="entry name" value="DUF402"/>
    <property type="match status" value="1"/>
</dbReference>
<dbReference type="AlphaFoldDB" id="A0A077ZJ46"/>
<dbReference type="InterPro" id="IPR053925">
    <property type="entry name" value="RecX_HTH_3rd"/>
</dbReference>
<dbReference type="PANTHER" id="PTHR42944:SF1">
    <property type="entry name" value="ADENINE DNA GLYCOSYLASE"/>
    <property type="match status" value="1"/>
</dbReference>
<proteinExistence type="inferred from homology"/>
<dbReference type="HAMAP" id="MF_01114">
    <property type="entry name" value="RecX"/>
    <property type="match status" value="1"/>
</dbReference>
<dbReference type="NCBIfam" id="NF010733">
    <property type="entry name" value="PRK14135.1"/>
    <property type="match status" value="1"/>
</dbReference>
<dbReference type="CDD" id="cd00056">
    <property type="entry name" value="ENDO3c"/>
    <property type="match status" value="1"/>
</dbReference>
<dbReference type="InterPro" id="IPR000445">
    <property type="entry name" value="HhH_motif"/>
</dbReference>
<feature type="domain" description="HhH-GPD" evidence="18">
    <location>
        <begin position="294"/>
        <end position="445"/>
    </location>
</feature>
<dbReference type="Gene3D" id="1.10.1670.10">
    <property type="entry name" value="Helix-hairpin-Helix base-excision DNA repair enzymes (C-terminal)"/>
    <property type="match status" value="1"/>
</dbReference>
<reference evidence="19" key="1">
    <citation type="submission" date="2014-01" db="EMBL/GenBank/DDBJ databases">
        <authorList>
            <person name="Aslett M."/>
        </authorList>
    </citation>
    <scope>NUCLEOTIDE SEQUENCE</scope>
</reference>
<dbReference type="InterPro" id="IPR044298">
    <property type="entry name" value="MIG/MutY"/>
</dbReference>
<dbReference type="FunFam" id="1.10.340.30:FF:000002">
    <property type="entry name" value="Adenine DNA glycosylase"/>
    <property type="match status" value="1"/>
</dbReference>
<comment type="subcellular location">
    <subcellularLocation>
        <location evidence="3">Cytoplasm</location>
    </subcellularLocation>
</comment>
<dbReference type="GO" id="GO:0005737">
    <property type="term" value="C:cytoplasm"/>
    <property type="evidence" value="ECO:0007669"/>
    <property type="project" value="UniProtKB-SubCell"/>
</dbReference>
<evidence type="ECO:0000313" key="20">
    <source>
        <dbReference type="Proteomes" id="UP000030665"/>
    </source>
</evidence>
<dbReference type="Gene3D" id="1.10.340.30">
    <property type="entry name" value="Hypothetical protein, domain 2"/>
    <property type="match status" value="1"/>
</dbReference>
<dbReference type="GO" id="GO:0034039">
    <property type="term" value="F:8-oxo-7,8-dihydroguanine DNA N-glycosylase activity"/>
    <property type="evidence" value="ECO:0007669"/>
    <property type="project" value="TreeGrafter"/>
</dbReference>
<protein>
    <recommendedName>
        <fullName evidence="8">Adenine DNA glycosylase</fullName>
        <ecNumber evidence="6">3.2.2.31</ecNumber>
    </recommendedName>
    <alternativeName>
        <fullName evidence="7">Regulatory protein RecX</fullName>
    </alternativeName>
</protein>
<keyword evidence="9" id="KW-0004">4Fe-4S</keyword>
<accession>A0A077ZJ46</accession>
<dbReference type="GO" id="GO:0051539">
    <property type="term" value="F:4 iron, 4 sulfur cluster binding"/>
    <property type="evidence" value="ECO:0007669"/>
    <property type="project" value="UniProtKB-KW"/>
</dbReference>
<dbReference type="Pfam" id="PF21981">
    <property type="entry name" value="RecX_HTH3"/>
    <property type="match status" value="2"/>
</dbReference>
<evidence type="ECO:0000256" key="10">
    <source>
        <dbReference type="ARBA" id="ARBA00022490"/>
    </source>
</evidence>
<dbReference type="Pfam" id="PF00633">
    <property type="entry name" value="HHH"/>
    <property type="match status" value="1"/>
</dbReference>
<dbReference type="GO" id="GO:0046872">
    <property type="term" value="F:metal ion binding"/>
    <property type="evidence" value="ECO:0007669"/>
    <property type="project" value="UniProtKB-KW"/>
</dbReference>
<evidence type="ECO:0000256" key="9">
    <source>
        <dbReference type="ARBA" id="ARBA00022485"/>
    </source>
</evidence>
<keyword evidence="17" id="KW-0326">Glycosidase</keyword>
<comment type="similarity">
    <text evidence="4">Belongs to the Nth/MutY family.</text>
</comment>
<keyword evidence="12" id="KW-0227">DNA damage</keyword>
<name>A0A077ZJ46_TRITR</name>
<dbReference type="InterPro" id="IPR007295">
    <property type="entry name" value="DUF402"/>
</dbReference>
<reference evidence="19" key="2">
    <citation type="submission" date="2014-03" db="EMBL/GenBank/DDBJ databases">
        <title>The whipworm genome and dual-species transcriptomics of an intimate host-pathogen interaction.</title>
        <authorList>
            <person name="Foth B.J."/>
            <person name="Tsai I.J."/>
            <person name="Reid A.J."/>
            <person name="Bancroft A.J."/>
            <person name="Nichol S."/>
            <person name="Tracey A."/>
            <person name="Holroyd N."/>
            <person name="Cotton J.A."/>
            <person name="Stanley E.J."/>
            <person name="Zarowiecki M."/>
            <person name="Liu J.Z."/>
            <person name="Huckvale T."/>
            <person name="Cooper P.J."/>
            <person name="Grencis R.K."/>
            <person name="Berriman M."/>
        </authorList>
    </citation>
    <scope>NUCLEOTIDE SEQUENCE [LARGE SCALE GENOMIC DNA]</scope>
</reference>
<evidence type="ECO:0000256" key="15">
    <source>
        <dbReference type="ARBA" id="ARBA00023014"/>
    </source>
</evidence>
<evidence type="ECO:0000256" key="16">
    <source>
        <dbReference type="ARBA" id="ARBA00023204"/>
    </source>
</evidence>
<organism evidence="19 20">
    <name type="scientific">Trichuris trichiura</name>
    <name type="common">Whipworm</name>
    <name type="synonym">Trichocephalus trichiurus</name>
    <dbReference type="NCBI Taxonomy" id="36087"/>
    <lineage>
        <taxon>Eukaryota</taxon>
        <taxon>Metazoa</taxon>
        <taxon>Ecdysozoa</taxon>
        <taxon>Nematoda</taxon>
        <taxon>Enoplea</taxon>
        <taxon>Dorylaimia</taxon>
        <taxon>Trichinellida</taxon>
        <taxon>Trichuridae</taxon>
        <taxon>Trichuris</taxon>
    </lineage>
</organism>
<evidence type="ECO:0000256" key="13">
    <source>
        <dbReference type="ARBA" id="ARBA00022801"/>
    </source>
</evidence>
<evidence type="ECO:0000313" key="19">
    <source>
        <dbReference type="EMBL" id="CDW60427.1"/>
    </source>
</evidence>
<dbReference type="EC" id="3.2.2.31" evidence="6"/>
<gene>
    <name evidence="19" type="ORF">TTRE_0000880601</name>
</gene>
<keyword evidence="10" id="KW-0963">Cytoplasm</keyword>
<keyword evidence="14" id="KW-0408">Iron</keyword>
<evidence type="ECO:0000256" key="12">
    <source>
        <dbReference type="ARBA" id="ARBA00022763"/>
    </source>
</evidence>
<evidence type="ECO:0000256" key="5">
    <source>
        <dbReference type="ARBA" id="ARBA00009695"/>
    </source>
</evidence>
<dbReference type="InterPro" id="IPR023170">
    <property type="entry name" value="HhH_base_excis_C"/>
</dbReference>
<dbReference type="Gene3D" id="1.10.10.10">
    <property type="entry name" value="Winged helix-like DNA-binding domain superfamily/Winged helix DNA-binding domain"/>
    <property type="match status" value="4"/>
</dbReference>
<dbReference type="EMBL" id="HG807097">
    <property type="protein sequence ID" value="CDW60427.1"/>
    <property type="molecule type" value="Genomic_DNA"/>
</dbReference>
<dbReference type="InterPro" id="IPR011257">
    <property type="entry name" value="DNA_glycosylase"/>
</dbReference>
<dbReference type="InterPro" id="IPR053926">
    <property type="entry name" value="RecX_HTH_1st"/>
</dbReference>
<keyword evidence="13" id="KW-0378">Hydrolase</keyword>
<dbReference type="GO" id="GO:0006298">
    <property type="term" value="P:mismatch repair"/>
    <property type="evidence" value="ECO:0007669"/>
    <property type="project" value="TreeGrafter"/>
</dbReference>
<dbReference type="SUPFAM" id="SSF159234">
    <property type="entry name" value="FomD-like"/>
    <property type="match status" value="1"/>
</dbReference>
<sequence length="515" mass="60585">MLTVVKISQGRGPYYKVEFSNGEKLRLSEDTVVRHRLLKGQELDEKMLDEIKQEGQEDLGFQLALNYLSYQLRTEKELRTYLKENEIESADRQKIVVRLKEMDLLNDLVYGESYVRTQMRIGDKGPRVLQQKLKQKGLNDNDIQQALYLYEADEQFQVAAHTAKKAMRKFHHSSPREVQRKIQQLLMTKGFSSDISKNVLAELDFSEIEEQETDALELQGEKLWRKNQRFEPAKRRQKVKQSLYQKGFQLDQIDAFIHVEQFQEAFLEWYQQEKRNLPWRYNQDPYRIWISEIMLQQTRVDTVIDYFYRFMEQFPTIQALAEAPEDKLLKVWEGLGYYSRARNLQAAAKQIMEEFGGKFPKTVEEIRSLKGIGPYTAGAISSIAFEIPEPAIDGNVMRVVSRLFCIEADIAKASSRTFFDEAMRKIISQKQPGDFNQAMMDLGSNVKVFPDGEKRLLDVDEYEAHSQQMHYSKEIDYILKENVKILVDWINNEKGPFSQGYIDIWYDRYKQLSRK</sequence>
<dbReference type="Proteomes" id="UP000030665">
    <property type="component" value="Unassembled WGS sequence"/>
</dbReference>
<evidence type="ECO:0000256" key="17">
    <source>
        <dbReference type="ARBA" id="ARBA00023295"/>
    </source>
</evidence>
<evidence type="ECO:0000256" key="2">
    <source>
        <dbReference type="ARBA" id="ARBA00001966"/>
    </source>
</evidence>
<keyword evidence="15" id="KW-0411">Iron-sulfur</keyword>
<dbReference type="InterPro" id="IPR036388">
    <property type="entry name" value="WH-like_DNA-bd_sf"/>
</dbReference>
<evidence type="ECO:0000256" key="8">
    <source>
        <dbReference type="ARBA" id="ARBA00022023"/>
    </source>
</evidence>
<keyword evidence="20" id="KW-1185">Reference proteome</keyword>
<comment type="cofactor">
    <cofactor evidence="2">
        <name>[4Fe-4S] cluster</name>
        <dbReference type="ChEBI" id="CHEBI:49883"/>
    </cofactor>
</comment>
<evidence type="ECO:0000256" key="1">
    <source>
        <dbReference type="ARBA" id="ARBA00000843"/>
    </source>
</evidence>
<dbReference type="Pfam" id="PF21982">
    <property type="entry name" value="RecX_HTH1"/>
    <property type="match status" value="1"/>
</dbReference>
<keyword evidence="16" id="KW-0234">DNA repair</keyword>
<comment type="catalytic activity">
    <reaction evidence="1">
        <text>Hydrolyzes free adenine bases from 7,8-dihydro-8-oxoguanine:adenine mismatched double-stranded DNA, leaving an apurinic site.</text>
        <dbReference type="EC" id="3.2.2.31"/>
    </reaction>
</comment>
<dbReference type="GO" id="GO:0006282">
    <property type="term" value="P:regulation of DNA repair"/>
    <property type="evidence" value="ECO:0007669"/>
    <property type="project" value="InterPro"/>
</dbReference>
<evidence type="ECO:0000259" key="18">
    <source>
        <dbReference type="SMART" id="SM00478"/>
    </source>
</evidence>
<dbReference type="GO" id="GO:0032357">
    <property type="term" value="F:oxidized purine DNA binding"/>
    <property type="evidence" value="ECO:0007669"/>
    <property type="project" value="TreeGrafter"/>
</dbReference>
<evidence type="ECO:0000256" key="11">
    <source>
        <dbReference type="ARBA" id="ARBA00022723"/>
    </source>
</evidence>
<dbReference type="GO" id="GO:0035485">
    <property type="term" value="F:adenine/guanine mispair binding"/>
    <property type="evidence" value="ECO:0007669"/>
    <property type="project" value="TreeGrafter"/>
</dbReference>
<keyword evidence="11" id="KW-0479">Metal-binding</keyword>
<dbReference type="InterPro" id="IPR053924">
    <property type="entry name" value="RecX_HTH_2nd"/>
</dbReference>
<dbReference type="STRING" id="36087.A0A077ZJ46"/>
<dbReference type="OrthoDB" id="2099276at2759"/>
<dbReference type="Pfam" id="PF00730">
    <property type="entry name" value="HhH-GPD"/>
    <property type="match status" value="1"/>
</dbReference>
<evidence type="ECO:0000256" key="3">
    <source>
        <dbReference type="ARBA" id="ARBA00004496"/>
    </source>
</evidence>
<dbReference type="GO" id="GO:0006284">
    <property type="term" value="P:base-excision repair"/>
    <property type="evidence" value="ECO:0007669"/>
    <property type="project" value="InterPro"/>
</dbReference>
<dbReference type="InterPro" id="IPR035930">
    <property type="entry name" value="FomD-like_sf"/>
</dbReference>
<dbReference type="InterPro" id="IPR003265">
    <property type="entry name" value="HhH-GPD_domain"/>
</dbReference>
<evidence type="ECO:0000256" key="7">
    <source>
        <dbReference type="ARBA" id="ARBA00018111"/>
    </source>
</evidence>
<dbReference type="PANTHER" id="PTHR42944">
    <property type="entry name" value="ADENINE DNA GLYCOSYLASE"/>
    <property type="match status" value="1"/>
</dbReference>
<evidence type="ECO:0000256" key="6">
    <source>
        <dbReference type="ARBA" id="ARBA00012045"/>
    </source>
</evidence>
<dbReference type="InterPro" id="IPR003783">
    <property type="entry name" value="Regulatory_RecX"/>
</dbReference>
<dbReference type="GO" id="GO:0000701">
    <property type="term" value="F:purine-specific mismatch base pair DNA N-glycosylase activity"/>
    <property type="evidence" value="ECO:0007669"/>
    <property type="project" value="UniProtKB-EC"/>
</dbReference>
<evidence type="ECO:0000256" key="14">
    <source>
        <dbReference type="ARBA" id="ARBA00023004"/>
    </source>
</evidence>
<evidence type="ECO:0000256" key="4">
    <source>
        <dbReference type="ARBA" id="ARBA00008343"/>
    </source>
</evidence>
<dbReference type="Pfam" id="PF02631">
    <property type="entry name" value="RecX_HTH2"/>
    <property type="match status" value="1"/>
</dbReference>
<dbReference type="SMART" id="SM00478">
    <property type="entry name" value="ENDO3c"/>
    <property type="match status" value="1"/>
</dbReference>
<comment type="similarity">
    <text evidence="5">Belongs to the RecX family.</text>
</comment>
<dbReference type="SUPFAM" id="SSF48150">
    <property type="entry name" value="DNA-glycosylase"/>
    <property type="match status" value="1"/>
</dbReference>